<dbReference type="AlphaFoldDB" id="A0A1H0L1C2"/>
<evidence type="ECO:0000313" key="2">
    <source>
        <dbReference type="Proteomes" id="UP000198704"/>
    </source>
</evidence>
<organism evidence="1 2">
    <name type="scientific">Methylobacterium phyllostachyos</name>
    <dbReference type="NCBI Taxonomy" id="582672"/>
    <lineage>
        <taxon>Bacteria</taxon>
        <taxon>Pseudomonadati</taxon>
        <taxon>Pseudomonadota</taxon>
        <taxon>Alphaproteobacteria</taxon>
        <taxon>Hyphomicrobiales</taxon>
        <taxon>Methylobacteriaceae</taxon>
        <taxon>Methylobacterium</taxon>
    </lineage>
</organism>
<sequence length="187" mass="20669">MRPIIPKISSNYCQTTNKVGDLRCAWPIHTLIIVGCLLISSGIGRAEERVGAWEIICDDPADRSPCRAIQRKYAPDGKETILALTVLIPEPNRPAAGILSIPLGGYLAPGIEITIDKRQKFKLLVETCNPSGCHAGFPIQGRVLQALEKGHEASIRIWTTKNKPVVTDLRIDRFEEVISLLKRRAKP</sequence>
<dbReference type="OrthoDB" id="7856957at2"/>
<dbReference type="InterPro" id="IPR038696">
    <property type="entry name" value="IalB_sf"/>
</dbReference>
<dbReference type="Gene3D" id="2.60.40.1880">
    <property type="entry name" value="Invasion associated locus B (IalB) protein"/>
    <property type="match status" value="1"/>
</dbReference>
<dbReference type="STRING" id="582672.SAMN05216360_1309"/>
<accession>A0A1H0L1C2</accession>
<dbReference type="RefSeq" id="WP_091722720.1">
    <property type="nucleotide sequence ID" value="NZ_FNHS01000030.1"/>
</dbReference>
<keyword evidence="2" id="KW-1185">Reference proteome</keyword>
<dbReference type="InterPro" id="IPR010642">
    <property type="entry name" value="Invasion_prot_B"/>
</dbReference>
<dbReference type="EMBL" id="FNHS01000030">
    <property type="protein sequence ID" value="SDO62094.1"/>
    <property type="molecule type" value="Genomic_DNA"/>
</dbReference>
<evidence type="ECO:0000313" key="1">
    <source>
        <dbReference type="EMBL" id="SDO62094.1"/>
    </source>
</evidence>
<dbReference type="Proteomes" id="UP000198704">
    <property type="component" value="Unassembled WGS sequence"/>
</dbReference>
<proteinExistence type="predicted"/>
<name>A0A1H0L1C2_9HYPH</name>
<dbReference type="Pfam" id="PF06776">
    <property type="entry name" value="IalB"/>
    <property type="match status" value="1"/>
</dbReference>
<reference evidence="2" key="1">
    <citation type="submission" date="2016-10" db="EMBL/GenBank/DDBJ databases">
        <authorList>
            <person name="Varghese N."/>
            <person name="Submissions S."/>
        </authorList>
    </citation>
    <scope>NUCLEOTIDE SEQUENCE [LARGE SCALE GENOMIC DNA]</scope>
    <source>
        <strain evidence="2">BL47</strain>
    </source>
</reference>
<gene>
    <name evidence="1" type="ORF">SAMN05216360_1309</name>
</gene>
<protein>
    <submittedName>
        <fullName evidence="1">Invasion associated locus B (IalB) protein</fullName>
    </submittedName>
</protein>